<dbReference type="InterPro" id="IPR020545">
    <property type="entry name" value="Asp_carbamoyltransf_reg_N"/>
</dbReference>
<dbReference type="EMBL" id="JAFREP010000004">
    <property type="protein sequence ID" value="MBO1317862.1"/>
    <property type="molecule type" value="Genomic_DNA"/>
</dbReference>
<comment type="caution">
    <text evidence="6">The sequence shown here is derived from an EMBL/GenBank/DDBJ whole genome shotgun (WGS) entry which is preliminary data.</text>
</comment>
<evidence type="ECO:0000313" key="7">
    <source>
        <dbReference type="Proteomes" id="UP000664417"/>
    </source>
</evidence>
<evidence type="ECO:0000313" key="6">
    <source>
        <dbReference type="EMBL" id="MBO1317862.1"/>
    </source>
</evidence>
<dbReference type="Pfam" id="PF02748">
    <property type="entry name" value="PyrI_C"/>
    <property type="match status" value="1"/>
</dbReference>
<name>A0A8J7Q4E6_9BACT</name>
<dbReference type="Proteomes" id="UP000664417">
    <property type="component" value="Unassembled WGS sequence"/>
</dbReference>
<evidence type="ECO:0000256" key="2">
    <source>
        <dbReference type="ARBA" id="ARBA00022833"/>
    </source>
</evidence>
<keyword evidence="2" id="KW-0862">Zinc</keyword>
<dbReference type="InterPro" id="IPR036792">
    <property type="entry name" value="Asp_carbatrfase_reg_C_sf"/>
</dbReference>
<dbReference type="Gene3D" id="2.30.30.20">
    <property type="entry name" value="Aspartate carbamoyltransferase regulatory subunit, C-terminal domain"/>
    <property type="match status" value="1"/>
</dbReference>
<dbReference type="AlphaFoldDB" id="A0A8J7Q4E6"/>
<gene>
    <name evidence="6" type="ORF">J3U88_05265</name>
</gene>
<dbReference type="PANTHER" id="PTHR35805:SF1">
    <property type="entry name" value="ASPARTATE CARBAMOYLTRANSFERASE REGULATORY CHAIN"/>
    <property type="match status" value="1"/>
</dbReference>
<proteinExistence type="predicted"/>
<keyword evidence="3" id="KW-0665">Pyrimidine biosynthesis</keyword>
<dbReference type="Gene3D" id="3.30.70.140">
    <property type="entry name" value="Aspartate carbamoyltransferase regulatory subunit, N-terminal domain"/>
    <property type="match status" value="1"/>
</dbReference>
<protein>
    <submittedName>
        <fullName evidence="6">Aspartate carbamoyltransferase regulatory subunit</fullName>
    </submittedName>
</protein>
<reference evidence="6" key="1">
    <citation type="submission" date="2021-03" db="EMBL/GenBank/DDBJ databases">
        <authorList>
            <person name="Wang G."/>
        </authorList>
    </citation>
    <scope>NUCLEOTIDE SEQUENCE</scope>
    <source>
        <strain evidence="6">KCTC 12899</strain>
    </source>
</reference>
<evidence type="ECO:0000259" key="5">
    <source>
        <dbReference type="Pfam" id="PF02748"/>
    </source>
</evidence>
<dbReference type="GO" id="GO:0006221">
    <property type="term" value="P:pyrimidine nucleotide biosynthetic process"/>
    <property type="evidence" value="ECO:0007669"/>
    <property type="project" value="UniProtKB-KW"/>
</dbReference>
<dbReference type="InterPro" id="IPR020542">
    <property type="entry name" value="Asp_carbamoyltrfase_reg_C"/>
</dbReference>
<dbReference type="GO" id="GO:0006207">
    <property type="term" value="P:'de novo' pyrimidine nucleobase biosynthetic process"/>
    <property type="evidence" value="ECO:0007669"/>
    <property type="project" value="InterPro"/>
</dbReference>
<evidence type="ECO:0000256" key="3">
    <source>
        <dbReference type="ARBA" id="ARBA00022975"/>
    </source>
</evidence>
<evidence type="ECO:0000256" key="1">
    <source>
        <dbReference type="ARBA" id="ARBA00022723"/>
    </source>
</evidence>
<feature type="domain" description="Aspartate carbamoyltransferase regulatory subunit C-terminal" evidence="5">
    <location>
        <begin position="97"/>
        <end position="141"/>
    </location>
</feature>
<sequence>MRIERINNGIVIDHIAAGKGIEILKLFPTEILRTKIDYASYIDSPRMGMKDIIKIENVDVNHEWLMKVALLAPDLTISVIRDAKVVEKINPTLPELIEGIIKCRNPKCVTVRETYLPSLFRVARMENGKLKQQCQFCEHIFYS</sequence>
<dbReference type="Pfam" id="PF01948">
    <property type="entry name" value="PyrI"/>
    <property type="match status" value="1"/>
</dbReference>
<dbReference type="SUPFAM" id="SSF54893">
    <property type="entry name" value="Aspartate carbamoyltransferase, Regulatory-chain, N-terminal domain"/>
    <property type="match status" value="1"/>
</dbReference>
<dbReference type="GO" id="GO:0009347">
    <property type="term" value="C:aspartate carbamoyltransferase complex"/>
    <property type="evidence" value="ECO:0007669"/>
    <property type="project" value="InterPro"/>
</dbReference>
<dbReference type="SUPFAM" id="SSF57825">
    <property type="entry name" value="Aspartate carbamoyltransferase, Regulatory-chain, C-terminal domain"/>
    <property type="match status" value="1"/>
</dbReference>
<keyword evidence="7" id="KW-1185">Reference proteome</keyword>
<evidence type="ECO:0000259" key="4">
    <source>
        <dbReference type="Pfam" id="PF01948"/>
    </source>
</evidence>
<organism evidence="6 7">
    <name type="scientific">Acanthopleuribacter pedis</name>
    <dbReference type="NCBI Taxonomy" id="442870"/>
    <lineage>
        <taxon>Bacteria</taxon>
        <taxon>Pseudomonadati</taxon>
        <taxon>Acidobacteriota</taxon>
        <taxon>Holophagae</taxon>
        <taxon>Acanthopleuribacterales</taxon>
        <taxon>Acanthopleuribacteraceae</taxon>
        <taxon>Acanthopleuribacter</taxon>
    </lineage>
</organism>
<keyword evidence="1" id="KW-0479">Metal-binding</keyword>
<feature type="domain" description="Aspartate carbamoyltransferase regulatory subunit N-terminal" evidence="4">
    <location>
        <begin position="1"/>
        <end position="90"/>
    </location>
</feature>
<dbReference type="InterPro" id="IPR002801">
    <property type="entry name" value="Asp_carbamoylTrfase_reg"/>
</dbReference>
<dbReference type="GO" id="GO:0046872">
    <property type="term" value="F:metal ion binding"/>
    <property type="evidence" value="ECO:0007669"/>
    <property type="project" value="UniProtKB-KW"/>
</dbReference>
<accession>A0A8J7Q4E6</accession>
<dbReference type="PANTHER" id="PTHR35805">
    <property type="entry name" value="ASPARTATE CARBAMOYLTRANSFERASE REGULATORY CHAIN"/>
    <property type="match status" value="1"/>
</dbReference>
<dbReference type="InterPro" id="IPR036793">
    <property type="entry name" value="Asp_carbatrfase_reg_N_sf"/>
</dbReference>
<dbReference type="RefSeq" id="WP_207857342.1">
    <property type="nucleotide sequence ID" value="NZ_JAFREP010000004.1"/>
</dbReference>